<dbReference type="PROSITE" id="PS01039">
    <property type="entry name" value="SBP_BACTERIAL_3"/>
    <property type="match status" value="1"/>
</dbReference>
<comment type="subcellular location">
    <subcellularLocation>
        <location evidence="1">Cell envelope</location>
    </subcellularLocation>
</comment>
<evidence type="ECO:0000259" key="5">
    <source>
        <dbReference type="SMART" id="SM00062"/>
    </source>
</evidence>
<gene>
    <name evidence="6" type="ORF">HMPREF2086_00876</name>
</gene>
<dbReference type="Gene3D" id="3.40.190.10">
    <property type="entry name" value="Periplasmic binding protein-like II"/>
    <property type="match status" value="2"/>
</dbReference>
<comment type="caution">
    <text evidence="6">The sequence shown here is derived from an EMBL/GenBank/DDBJ whole genome shotgun (WGS) entry which is preliminary data.</text>
</comment>
<dbReference type="eggNOG" id="COG0834">
    <property type="taxonomic scope" value="Bacteria"/>
</dbReference>
<proteinExistence type="inferred from homology"/>
<keyword evidence="7" id="KW-1185">Reference proteome</keyword>
<dbReference type="Proteomes" id="UP000018731">
    <property type="component" value="Unassembled WGS sequence"/>
</dbReference>
<keyword evidence="3" id="KW-0732">Signal</keyword>
<name>V8C9P2_9HELI</name>
<sequence length="292" mass="32911">MRFQHFTRFRLFYFTRFCLNNFTLRFYSIKIPKMSLPFLFGAAMISLLCLQGCKDSSTITMATAAEFRPFEFMEGEEVRGIDIDIAREIAKRLNKQLEIKKMKFDSIIVATSSGTADIAISAITINPTREKMVDFTTPYYEASQVAIVKKGDSRFINIASKDELLEKIASIKDIKIAVAVGTTGHFFAAGDKELDFGGFQNAEVKAYSNASVAMKALQHSQVDIMIIDEMVATVLSRAWWNPNATLLPFRLTQEQYGIAINKSKTKLKESIQKALDEIKNDGTLEKIITSYL</sequence>
<reference evidence="6 7" key="1">
    <citation type="journal article" date="2014" name="Genome Announc.">
        <title>Draft genome sequences of six enterohepatic helicobacter species isolated from humans and one from rhesus macaques.</title>
        <authorList>
            <person name="Shen Z."/>
            <person name="Sheh A."/>
            <person name="Young S.K."/>
            <person name="Abouelliel A."/>
            <person name="Ward D.V."/>
            <person name="Earl A.M."/>
            <person name="Fox J.G."/>
        </authorList>
    </citation>
    <scope>NUCLEOTIDE SEQUENCE [LARGE SCALE GENOMIC DNA]</scope>
    <source>
        <strain evidence="6 7">MIT 99-5501</strain>
    </source>
</reference>
<dbReference type="GO" id="GO:0030313">
    <property type="term" value="C:cell envelope"/>
    <property type="evidence" value="ECO:0007669"/>
    <property type="project" value="UniProtKB-SubCell"/>
</dbReference>
<evidence type="ECO:0000313" key="6">
    <source>
        <dbReference type="EMBL" id="ETD24128.1"/>
    </source>
</evidence>
<evidence type="ECO:0000313" key="7">
    <source>
        <dbReference type="Proteomes" id="UP000018731"/>
    </source>
</evidence>
<dbReference type="InterPro" id="IPR018313">
    <property type="entry name" value="SBP_3_CS"/>
</dbReference>
<organism evidence="6 7">
    <name type="scientific">Helicobacter macacae MIT 99-5501</name>
    <dbReference type="NCBI Taxonomy" id="1357400"/>
    <lineage>
        <taxon>Bacteria</taxon>
        <taxon>Pseudomonadati</taxon>
        <taxon>Campylobacterota</taxon>
        <taxon>Epsilonproteobacteria</taxon>
        <taxon>Campylobacterales</taxon>
        <taxon>Helicobacteraceae</taxon>
        <taxon>Helicobacter</taxon>
    </lineage>
</organism>
<dbReference type="STRING" id="1357400.HMPREF2086_00876"/>
<dbReference type="SMART" id="SM00062">
    <property type="entry name" value="PBPb"/>
    <property type="match status" value="1"/>
</dbReference>
<dbReference type="HOGENOM" id="CLU_019602_18_2_7"/>
<dbReference type="EMBL" id="AZJI01000004">
    <property type="protein sequence ID" value="ETD24128.1"/>
    <property type="molecule type" value="Genomic_DNA"/>
</dbReference>
<dbReference type="PANTHER" id="PTHR35936">
    <property type="entry name" value="MEMBRANE-BOUND LYTIC MUREIN TRANSGLYCOSYLASE F"/>
    <property type="match status" value="1"/>
</dbReference>
<evidence type="ECO:0000256" key="4">
    <source>
        <dbReference type="RuleBase" id="RU003744"/>
    </source>
</evidence>
<accession>V8C9P2</accession>
<evidence type="ECO:0000256" key="2">
    <source>
        <dbReference type="ARBA" id="ARBA00010333"/>
    </source>
</evidence>
<dbReference type="AlphaFoldDB" id="V8C9P2"/>
<dbReference type="RefSeq" id="WP_023927599.1">
    <property type="nucleotide sequence ID" value="NZ_KI669454.1"/>
</dbReference>
<evidence type="ECO:0000256" key="1">
    <source>
        <dbReference type="ARBA" id="ARBA00004196"/>
    </source>
</evidence>
<dbReference type="SUPFAM" id="SSF53850">
    <property type="entry name" value="Periplasmic binding protein-like II"/>
    <property type="match status" value="1"/>
</dbReference>
<comment type="similarity">
    <text evidence="2 4">Belongs to the bacterial solute-binding protein 3 family.</text>
</comment>
<evidence type="ECO:0000256" key="3">
    <source>
        <dbReference type="ARBA" id="ARBA00022729"/>
    </source>
</evidence>
<dbReference type="PATRIC" id="fig|1357400.3.peg.1214"/>
<dbReference type="PANTHER" id="PTHR35936:SF17">
    <property type="entry name" value="ARGININE-BINDING EXTRACELLULAR PROTEIN ARTP"/>
    <property type="match status" value="1"/>
</dbReference>
<dbReference type="Pfam" id="PF00497">
    <property type="entry name" value="SBP_bac_3"/>
    <property type="match status" value="1"/>
</dbReference>
<feature type="domain" description="Solute-binding protein family 3/N-terminal" evidence="5">
    <location>
        <begin position="58"/>
        <end position="292"/>
    </location>
</feature>
<protein>
    <recommendedName>
        <fullName evidence="5">Solute-binding protein family 3/N-terminal domain-containing protein</fullName>
    </recommendedName>
</protein>
<dbReference type="InterPro" id="IPR001638">
    <property type="entry name" value="Solute-binding_3/MltF_N"/>
</dbReference>